<evidence type="ECO:0000313" key="1">
    <source>
        <dbReference type="EMBL" id="JAH42363.1"/>
    </source>
</evidence>
<sequence length="53" mass="5961">MKCISCHVPAVYREMVVCDVLKAAQDTQQTLKLNPLKSSSIMKLFGCSYLPDR</sequence>
<name>A0A0E9SPE1_ANGAN</name>
<organism evidence="1">
    <name type="scientific">Anguilla anguilla</name>
    <name type="common">European freshwater eel</name>
    <name type="synonym">Muraena anguilla</name>
    <dbReference type="NCBI Taxonomy" id="7936"/>
    <lineage>
        <taxon>Eukaryota</taxon>
        <taxon>Metazoa</taxon>
        <taxon>Chordata</taxon>
        <taxon>Craniata</taxon>
        <taxon>Vertebrata</taxon>
        <taxon>Euteleostomi</taxon>
        <taxon>Actinopterygii</taxon>
        <taxon>Neopterygii</taxon>
        <taxon>Teleostei</taxon>
        <taxon>Anguilliformes</taxon>
        <taxon>Anguillidae</taxon>
        <taxon>Anguilla</taxon>
    </lineage>
</organism>
<reference evidence="1" key="2">
    <citation type="journal article" date="2015" name="Fish Shellfish Immunol.">
        <title>Early steps in the European eel (Anguilla anguilla)-Vibrio vulnificus interaction in the gills: Role of the RtxA13 toxin.</title>
        <authorList>
            <person name="Callol A."/>
            <person name="Pajuelo D."/>
            <person name="Ebbesson L."/>
            <person name="Teles M."/>
            <person name="MacKenzie S."/>
            <person name="Amaro C."/>
        </authorList>
    </citation>
    <scope>NUCLEOTIDE SEQUENCE</scope>
</reference>
<reference evidence="1" key="1">
    <citation type="submission" date="2014-11" db="EMBL/GenBank/DDBJ databases">
        <authorList>
            <person name="Amaro Gonzalez C."/>
        </authorList>
    </citation>
    <scope>NUCLEOTIDE SEQUENCE</scope>
</reference>
<dbReference type="AlphaFoldDB" id="A0A0E9SPE1"/>
<dbReference type="EMBL" id="GBXM01066214">
    <property type="protein sequence ID" value="JAH42363.1"/>
    <property type="molecule type" value="Transcribed_RNA"/>
</dbReference>
<proteinExistence type="predicted"/>
<accession>A0A0E9SPE1</accession>
<protein>
    <submittedName>
        <fullName evidence="1">Uncharacterized protein</fullName>
    </submittedName>
</protein>